<reference evidence="1 4" key="2">
    <citation type="submission" date="2016-06" db="EMBL/GenBank/DDBJ databases">
        <authorList>
            <person name="Kjaerup R.B."/>
            <person name="Dalgaard T.S."/>
            <person name="Juul-Madsen H.R."/>
        </authorList>
    </citation>
    <scope>NUCLEOTIDE SEQUENCE [LARGE SCALE GENOMIC DNA]</scope>
    <source>
        <strain evidence="1 4">CECT 5115</strain>
    </source>
</reference>
<protein>
    <recommendedName>
        <fullName evidence="5">DUF2164 domain-containing protein</fullName>
    </recommendedName>
</protein>
<proteinExistence type="predicted"/>
<reference evidence="2 3" key="1">
    <citation type="submission" date="2016-06" db="EMBL/GenBank/DDBJ databases">
        <authorList>
            <person name="Rodrigo-Torres L."/>
            <person name="Arahal D.R."/>
        </authorList>
    </citation>
    <scope>NUCLEOTIDE SEQUENCE [LARGE SCALE GENOMIC DNA]</scope>
    <source>
        <strain evidence="2 3">CECT 5116</strain>
    </source>
</reference>
<gene>
    <name evidence="1" type="ORF">MGA5115_00796</name>
    <name evidence="2" type="ORF">MGA5116_01014</name>
</gene>
<evidence type="ECO:0000313" key="2">
    <source>
        <dbReference type="EMBL" id="SBT20430.1"/>
    </source>
</evidence>
<keyword evidence="3" id="KW-1185">Reference proteome</keyword>
<dbReference type="InterPro" id="IPR018680">
    <property type="entry name" value="DUF2164"/>
</dbReference>
<dbReference type="Proteomes" id="UP000092871">
    <property type="component" value="Unassembled WGS sequence"/>
</dbReference>
<dbReference type="RefSeq" id="WP_067032197.1">
    <property type="nucleotide sequence ID" value="NZ_CP187511.1"/>
</dbReference>
<dbReference type="Proteomes" id="UP000092840">
    <property type="component" value="Unassembled WGS sequence"/>
</dbReference>
<sequence length="83" mass="9867">MKDIEFSKDQKDNMVHKVKRYFDDELDQDIGAFEAEFLIDFLAKELGPYFYNRGLQDAQQALNDKMEEANYLIHELEQPEGYL</sequence>
<dbReference type="Pfam" id="PF09932">
    <property type="entry name" value="DUF2164"/>
    <property type="match status" value="1"/>
</dbReference>
<dbReference type="OrthoDB" id="6629495at2"/>
<dbReference type="EMBL" id="FLRA01000003">
    <property type="protein sequence ID" value="SBT16714.1"/>
    <property type="molecule type" value="Genomic_DNA"/>
</dbReference>
<dbReference type="EMBL" id="FLRB01000006">
    <property type="protein sequence ID" value="SBT20430.1"/>
    <property type="molecule type" value="Genomic_DNA"/>
</dbReference>
<dbReference type="AlphaFoldDB" id="A0A1C3JNK4"/>
<evidence type="ECO:0008006" key="5">
    <source>
        <dbReference type="Google" id="ProtNLM"/>
    </source>
</evidence>
<name>A0A1C3JNK4_9GAMM</name>
<evidence type="ECO:0000313" key="3">
    <source>
        <dbReference type="Proteomes" id="UP000092840"/>
    </source>
</evidence>
<accession>A0A1C3JNK4</accession>
<evidence type="ECO:0000313" key="1">
    <source>
        <dbReference type="EMBL" id="SBT16714.1"/>
    </source>
</evidence>
<evidence type="ECO:0000313" key="4">
    <source>
        <dbReference type="Proteomes" id="UP000092871"/>
    </source>
</evidence>
<organism evidence="1 4">
    <name type="scientific">Marinomonas gallaica</name>
    <dbReference type="NCBI Taxonomy" id="1806667"/>
    <lineage>
        <taxon>Bacteria</taxon>
        <taxon>Pseudomonadati</taxon>
        <taxon>Pseudomonadota</taxon>
        <taxon>Gammaproteobacteria</taxon>
        <taxon>Oceanospirillales</taxon>
        <taxon>Oceanospirillaceae</taxon>
        <taxon>Marinomonas</taxon>
    </lineage>
</organism>